<dbReference type="InterPro" id="IPR010760">
    <property type="entry name" value="DNA-repair_Swi5"/>
</dbReference>
<evidence type="ECO:0000256" key="2">
    <source>
        <dbReference type="ARBA" id="ARBA00022763"/>
    </source>
</evidence>
<comment type="caution">
    <text evidence="5">The sequence shown here is derived from an EMBL/GenBank/DDBJ whole genome shotgun (WGS) entry which is preliminary data.</text>
</comment>
<evidence type="ECO:0000313" key="6">
    <source>
        <dbReference type="Proteomes" id="UP000694255"/>
    </source>
</evidence>
<evidence type="ECO:0000256" key="1">
    <source>
        <dbReference type="ARBA" id="ARBA00008060"/>
    </source>
</evidence>
<proteinExistence type="inferred from homology"/>
<keyword evidence="6" id="KW-1185">Reference proteome</keyword>
<organism evidence="5 6">
    <name type="scientific">[Candida] subhashii</name>
    <dbReference type="NCBI Taxonomy" id="561895"/>
    <lineage>
        <taxon>Eukaryota</taxon>
        <taxon>Fungi</taxon>
        <taxon>Dikarya</taxon>
        <taxon>Ascomycota</taxon>
        <taxon>Saccharomycotina</taxon>
        <taxon>Pichiomycetes</taxon>
        <taxon>Debaryomycetaceae</taxon>
        <taxon>Spathaspora</taxon>
    </lineage>
</organism>
<dbReference type="GO" id="GO:0034974">
    <property type="term" value="C:Swi5-Swi2 complex"/>
    <property type="evidence" value="ECO:0007669"/>
    <property type="project" value="TreeGrafter"/>
</dbReference>
<dbReference type="Proteomes" id="UP000694255">
    <property type="component" value="Unassembled WGS sequence"/>
</dbReference>
<evidence type="ECO:0008006" key="7">
    <source>
        <dbReference type="Google" id="ProtNLM"/>
    </source>
</evidence>
<dbReference type="Pfam" id="PF07061">
    <property type="entry name" value="Swi5"/>
    <property type="match status" value="1"/>
</dbReference>
<dbReference type="GO" id="GO:0010772">
    <property type="term" value="P:meiotic DNA recombinase assembly involved in reciprocal meiotic recombination"/>
    <property type="evidence" value="ECO:0007669"/>
    <property type="project" value="TreeGrafter"/>
</dbReference>
<dbReference type="RefSeq" id="XP_049261387.1">
    <property type="nucleotide sequence ID" value="XM_049409381.1"/>
</dbReference>
<evidence type="ECO:0000256" key="4">
    <source>
        <dbReference type="SAM" id="MobiDB-lite"/>
    </source>
</evidence>
<evidence type="ECO:0000256" key="3">
    <source>
        <dbReference type="ARBA" id="ARBA00023204"/>
    </source>
</evidence>
<reference evidence="5 6" key="1">
    <citation type="journal article" date="2021" name="DNA Res.">
        <title>Genome analysis of Candida subhashii reveals its hybrid nature and dual mitochondrial genome conformations.</title>
        <authorList>
            <person name="Mixao V."/>
            <person name="Hegedusova E."/>
            <person name="Saus E."/>
            <person name="Pryszcz L.P."/>
            <person name="Cillingova A."/>
            <person name="Nosek J."/>
            <person name="Gabaldon T."/>
        </authorList>
    </citation>
    <scope>NUCLEOTIDE SEQUENCE [LARGE SCALE GENOMIC DNA]</scope>
    <source>
        <strain evidence="5 6">CBS 10753</strain>
    </source>
</reference>
<dbReference type="AlphaFoldDB" id="A0A8J5Q3G9"/>
<feature type="region of interest" description="Disordered" evidence="4">
    <location>
        <begin position="1"/>
        <end position="33"/>
    </location>
</feature>
<keyword evidence="3" id="KW-0234">DNA repair</keyword>
<dbReference type="PANTHER" id="PTHR28529:SF2">
    <property type="entry name" value="DNA REPAIR PROTEIN SWI5 HOMOLOG"/>
    <property type="match status" value="1"/>
</dbReference>
<gene>
    <name evidence="5" type="ORF">J8A68_005327</name>
</gene>
<accession>A0A8J5Q3G9</accession>
<keyword evidence="2" id="KW-0227">DNA damage</keyword>
<dbReference type="GO" id="GO:0032798">
    <property type="term" value="C:Swi5-Sfr1 complex"/>
    <property type="evidence" value="ECO:0007669"/>
    <property type="project" value="TreeGrafter"/>
</dbReference>
<evidence type="ECO:0000313" key="5">
    <source>
        <dbReference type="EMBL" id="KAG7661154.1"/>
    </source>
</evidence>
<feature type="compositionally biased region" description="Low complexity" evidence="4">
    <location>
        <begin position="11"/>
        <end position="29"/>
    </location>
</feature>
<dbReference type="OrthoDB" id="255837at2759"/>
<dbReference type="EMBL" id="JAGSYN010000265">
    <property type="protein sequence ID" value="KAG7661154.1"/>
    <property type="molecule type" value="Genomic_DNA"/>
</dbReference>
<dbReference type="PANTHER" id="PTHR28529">
    <property type="entry name" value="DNA REPAIR PROTEIN SWI5 HOMOLOG"/>
    <property type="match status" value="1"/>
</dbReference>
<dbReference type="GO" id="GO:0000709">
    <property type="term" value="P:meiotic joint molecule formation"/>
    <property type="evidence" value="ECO:0007669"/>
    <property type="project" value="TreeGrafter"/>
</dbReference>
<dbReference type="GeneID" id="73472127"/>
<comment type="similarity">
    <text evidence="1">Belongs to the SWI5/SAE3 family.</text>
</comment>
<protein>
    <recommendedName>
        <fullName evidence="7">Swi5-domain-containing protein</fullName>
    </recommendedName>
</protein>
<sequence>MTKRSRRLISSRDTSSSSSSTTPNTTFESVNTSIEVQGIPPADLVTILPKEDTANSRLTEKEKKLSELITHCSQLSSQLEGQDEPEVIIKRHIKQLNKYNELKDLALDLIGKIADSRQVRISEIFKEMGVDANDDD</sequence>
<name>A0A8J5Q3G9_9ASCO</name>